<evidence type="ECO:0000313" key="4">
    <source>
        <dbReference type="Proteomes" id="UP000029779"/>
    </source>
</evidence>
<feature type="compositionally biased region" description="Polar residues" evidence="1">
    <location>
        <begin position="547"/>
        <end position="563"/>
    </location>
</feature>
<dbReference type="EMBL" id="JN418988">
    <property type="protein sequence ID" value="AEW69642.1"/>
    <property type="molecule type" value="Genomic_DNA"/>
</dbReference>
<dbReference type="Gene3D" id="3.40.50.12760">
    <property type="match status" value="1"/>
</dbReference>
<dbReference type="Proteomes" id="UP000029779">
    <property type="component" value="Segment"/>
</dbReference>
<evidence type="ECO:0000256" key="1">
    <source>
        <dbReference type="SAM" id="MobiDB-lite"/>
    </source>
</evidence>
<dbReference type="GO" id="GO:0006370">
    <property type="term" value="P:7-methylguanosine mRNA capping"/>
    <property type="evidence" value="ECO:0007669"/>
    <property type="project" value="TreeGrafter"/>
</dbReference>
<dbReference type="InterPro" id="IPR050851">
    <property type="entry name" value="mRNA_Cap_2O-Ribose_MeTrfase"/>
</dbReference>
<dbReference type="GO" id="GO:0032259">
    <property type="term" value="P:methylation"/>
    <property type="evidence" value="ECO:0007669"/>
    <property type="project" value="UniProtKB-KW"/>
</dbReference>
<reference evidence="3 4" key="1">
    <citation type="journal article" date="2012" name="Viruses">
        <title>Analysis of the Genome of the Sexually Transmitted Insect Virus Helicoverpa zea Nudivirus 2.</title>
        <authorList>
            <person name="Burand J.P."/>
            <person name="Kim W."/>
            <person name="Afonso C.L."/>
            <person name="Tulman E.R."/>
            <person name="Kutish G.F."/>
            <person name="Lu Z."/>
            <person name="Rock D.L."/>
        </authorList>
    </citation>
    <scope>NUCLEOTIDE SEQUENCE [LARGE SCALE GENOMIC DNA]</scope>
    <source>
        <strain evidence="3">MS1</strain>
    </source>
</reference>
<evidence type="ECO:0000259" key="2">
    <source>
        <dbReference type="Pfam" id="PF01728"/>
    </source>
</evidence>
<proteinExistence type="predicted"/>
<dbReference type="OrthoDB" id="19069at10239"/>
<feature type="domain" description="Ribosomal RNA methyltransferase FtsJ" evidence="2">
    <location>
        <begin position="177"/>
        <end position="362"/>
    </location>
</feature>
<dbReference type="InterPro" id="IPR002877">
    <property type="entry name" value="RNA_MeTrfase_FtsJ_dom"/>
</dbReference>
<organismHost>
    <name type="scientific">Helicoverpa zea</name>
    <name type="common">Corn earworm moth</name>
    <name type="synonym">Heliothis zea</name>
    <dbReference type="NCBI Taxonomy" id="7113"/>
</organismHost>
<dbReference type="GO" id="GO:0004483">
    <property type="term" value="F:methyltransferase cap1 activity"/>
    <property type="evidence" value="ECO:0007669"/>
    <property type="project" value="UniProtKB-ARBA"/>
</dbReference>
<dbReference type="GeneID" id="11536434"/>
<dbReference type="SUPFAM" id="SSF53335">
    <property type="entry name" value="S-adenosyl-L-methionine-dependent methyltransferases"/>
    <property type="match status" value="1"/>
</dbReference>
<dbReference type="PANTHER" id="PTHR16121:SF0">
    <property type="entry name" value="CAP-SPECIFIC MRNA (NUCLEOSIDE-2'-O-)-METHYLTRANSFERASE 1"/>
    <property type="match status" value="1"/>
</dbReference>
<dbReference type="Pfam" id="PF01728">
    <property type="entry name" value="FtsJ"/>
    <property type="match status" value="1"/>
</dbReference>
<accession>G9I0B9</accession>
<feature type="region of interest" description="Disordered" evidence="1">
    <location>
        <begin position="781"/>
        <end position="829"/>
    </location>
</feature>
<keyword evidence="3" id="KW-0489">Methyltransferase</keyword>
<keyword evidence="4" id="KW-1185">Reference proteome</keyword>
<dbReference type="KEGG" id="vg:11536434"/>
<feature type="compositionally biased region" description="Low complexity" evidence="1">
    <location>
        <begin position="784"/>
        <end position="796"/>
    </location>
</feature>
<dbReference type="PANTHER" id="PTHR16121">
    <property type="entry name" value="CAP-SPECIFIC MRNA (NUCLEOSIDE-2'-O-)-METHYLTRANSFERASE 1-RELATED"/>
    <property type="match status" value="1"/>
</dbReference>
<name>G9I0B9_HZNV2</name>
<gene>
    <name evidence="3" type="primary">orf93</name>
    <name evidence="3" type="ORF">Hz2V093</name>
</gene>
<feature type="region of interest" description="Disordered" evidence="1">
    <location>
        <begin position="547"/>
        <end position="583"/>
    </location>
</feature>
<feature type="region of interest" description="Disordered" evidence="1">
    <location>
        <begin position="45"/>
        <end position="85"/>
    </location>
</feature>
<organism evidence="3 4">
    <name type="scientific">Helicoverpa zea nudivirus 2</name>
    <name type="common">HzNV-2</name>
    <dbReference type="NCBI Taxonomy" id="1128424"/>
    <lineage>
        <taxon>Viruses</taxon>
        <taxon>Viruses incertae sedis</taxon>
        <taxon>Naldaviricetes</taxon>
        <taxon>Lefavirales</taxon>
        <taxon>Nudiviridae</taxon>
        <taxon>Betanudivirus</taxon>
        <taxon>Betanudivirus hezeae</taxon>
    </lineage>
</organism>
<feature type="compositionally biased region" description="Low complexity" evidence="1">
    <location>
        <begin position="564"/>
        <end position="582"/>
    </location>
</feature>
<protein>
    <submittedName>
        <fullName evidence="3">Methyltransferase</fullName>
    </submittedName>
</protein>
<dbReference type="RefSeq" id="YP_004956841.1">
    <property type="nucleotide sequence ID" value="NC_004156.2"/>
</dbReference>
<keyword evidence="3" id="KW-0808">Transferase</keyword>
<sequence length="948" mass="105155">MEPMECKPSTCIESGVGGGGGEEFTAPTITTTAAINAVDSDSNLNLNPSNLNPSNNIINTTNPTTTTTTTATTATTMATNDTPPTTATDAANATIHNSASASASASTSASSISASVSTSASVSASTNDCNSADELMSTLRQKLVRLKERVFKNCKSKLPTWNNTDETINMVRSQSCINRCFFKLAEMDQLSNFRLSNDAGLFMDLCAGPGGFTEYLTYKNWSNFGIVLQHRDLPVQIEKLPNPAAVKVYTVDLLNAHDRDRFRHDMGIVKVDLVVADGSIDCRGRENLQEPLNYDLIRAQVDVAFDHIKVGGNFVLKTFDAFTNQMLNLYYEIYSHFEEFTVVKPNTSRPANAERYIVAMNYKGAIKKSQHAPFYNNNHNNQHQKFESYKSFHYELVAKLAQRQISALHDLLKQTKNTPLFENGYMFMKNAKCTKTLFSVTPKLVDSLKCINTVDPDLLKCTRRVLADSKSDYIGFITTSNEPHKLRVKLAKDDGGRRHQYDYGASAFTGTGGGASFDAGIDGGRRGGGAVYNCVRNQNQLSLNQSLYKQQQQHHNQYPYSTKNNGHCSTGGNNNNNTANNNRGHRYANRRAKQFPHFYYYFNKSGARVTAVHVPINQLKNTHKVQCRVVHSMQVLSDYTVSFTLPPGVVMFALFNIDHKTKRLYNVRLLDLMQTYNANYSGDSLQVRKKIVKEFKYLYSIGQQDPNGNCDINQRETAGDANYHYNTNYNNTTTNNARESKFDTDVLLNGRGSFNMCTKYITVLDTRGGDLVEDDLEFGSEINQQQQQQQQQQPQPQHAPSGYIPVHSDTVETDPNGGGGCTSSLPSLDIHPMPSSAKLHRASNVMCLDKSEEFVDCALIDDKPIVQYAQRKDSLFEAPMNLDTDDTIMDTMEEEVVESGGPSTGSSFTSTGTVATNVIYPSSVSAASTAKVNQSHLMYDWCDNDFSF</sequence>
<dbReference type="InterPro" id="IPR029063">
    <property type="entry name" value="SAM-dependent_MTases_sf"/>
</dbReference>
<evidence type="ECO:0000313" key="3">
    <source>
        <dbReference type="EMBL" id="AEW69642.1"/>
    </source>
</evidence>